<dbReference type="PaxDb" id="3880-AES85713"/>
<keyword evidence="1" id="KW-0472">Membrane</keyword>
<reference evidence="2 5" key="2">
    <citation type="journal article" date="2014" name="BMC Genomics">
        <title>An improved genome release (version Mt4.0) for the model legume Medicago truncatula.</title>
        <authorList>
            <person name="Tang H."/>
            <person name="Krishnakumar V."/>
            <person name="Bidwell S."/>
            <person name="Rosen B."/>
            <person name="Chan A."/>
            <person name="Zhou S."/>
            <person name="Gentzbittel L."/>
            <person name="Childs K.L."/>
            <person name="Yandell M."/>
            <person name="Gundlach H."/>
            <person name="Mayer K.F."/>
            <person name="Schwartz D.C."/>
            <person name="Town C.D."/>
        </authorList>
    </citation>
    <scope>GENOME REANNOTATION</scope>
    <source>
        <strain evidence="2">A17</strain>
        <strain evidence="4 5">cv. Jemalong A17</strain>
    </source>
</reference>
<evidence type="ECO:0000313" key="5">
    <source>
        <dbReference type="Proteomes" id="UP000002051"/>
    </source>
</evidence>
<dbReference type="Gramene" id="rna20762">
    <property type="protein sequence ID" value="RHN58812.1"/>
    <property type="gene ID" value="gene20762"/>
</dbReference>
<dbReference type="Proteomes" id="UP000265566">
    <property type="component" value="Chromosome 4"/>
</dbReference>
<reference evidence="2 5" key="1">
    <citation type="journal article" date="2011" name="Nature">
        <title>The Medicago genome provides insight into the evolution of rhizobial symbioses.</title>
        <authorList>
            <person name="Young N.D."/>
            <person name="Debelle F."/>
            <person name="Oldroyd G.E."/>
            <person name="Geurts R."/>
            <person name="Cannon S.B."/>
            <person name="Udvardi M.K."/>
            <person name="Benedito V.A."/>
            <person name="Mayer K.F."/>
            <person name="Gouzy J."/>
            <person name="Schoof H."/>
            <person name="Van de Peer Y."/>
            <person name="Proost S."/>
            <person name="Cook D.R."/>
            <person name="Meyers B.C."/>
            <person name="Spannagl M."/>
            <person name="Cheung F."/>
            <person name="De Mita S."/>
            <person name="Krishnakumar V."/>
            <person name="Gundlach H."/>
            <person name="Zhou S."/>
            <person name="Mudge J."/>
            <person name="Bharti A.K."/>
            <person name="Murray J.D."/>
            <person name="Naoumkina M.A."/>
            <person name="Rosen B."/>
            <person name="Silverstein K.A."/>
            <person name="Tang H."/>
            <person name="Rombauts S."/>
            <person name="Zhao P.X."/>
            <person name="Zhou P."/>
            <person name="Barbe V."/>
            <person name="Bardou P."/>
            <person name="Bechner M."/>
            <person name="Bellec A."/>
            <person name="Berger A."/>
            <person name="Berges H."/>
            <person name="Bidwell S."/>
            <person name="Bisseling T."/>
            <person name="Choisne N."/>
            <person name="Couloux A."/>
            <person name="Denny R."/>
            <person name="Deshpande S."/>
            <person name="Dai X."/>
            <person name="Doyle J.J."/>
            <person name="Dudez A.M."/>
            <person name="Farmer A.D."/>
            <person name="Fouteau S."/>
            <person name="Franken C."/>
            <person name="Gibelin C."/>
            <person name="Gish J."/>
            <person name="Goldstein S."/>
            <person name="Gonzalez A.J."/>
            <person name="Green P.J."/>
            <person name="Hallab A."/>
            <person name="Hartog M."/>
            <person name="Hua A."/>
            <person name="Humphray S.J."/>
            <person name="Jeong D.H."/>
            <person name="Jing Y."/>
            <person name="Jocker A."/>
            <person name="Kenton S.M."/>
            <person name="Kim D.J."/>
            <person name="Klee K."/>
            <person name="Lai H."/>
            <person name="Lang C."/>
            <person name="Lin S."/>
            <person name="Macmil S.L."/>
            <person name="Magdelenat G."/>
            <person name="Matthews L."/>
            <person name="McCorrison J."/>
            <person name="Monaghan E.L."/>
            <person name="Mun J.H."/>
            <person name="Najar F.Z."/>
            <person name="Nicholson C."/>
            <person name="Noirot C."/>
            <person name="O'Bleness M."/>
            <person name="Paule C.R."/>
            <person name="Poulain J."/>
            <person name="Prion F."/>
            <person name="Qin B."/>
            <person name="Qu C."/>
            <person name="Retzel E.F."/>
            <person name="Riddle C."/>
            <person name="Sallet E."/>
            <person name="Samain S."/>
            <person name="Samson N."/>
            <person name="Sanders I."/>
            <person name="Saurat O."/>
            <person name="Scarpelli C."/>
            <person name="Schiex T."/>
            <person name="Segurens B."/>
            <person name="Severin A.J."/>
            <person name="Sherrier D.J."/>
            <person name="Shi R."/>
            <person name="Sims S."/>
            <person name="Singer S.R."/>
            <person name="Sinharoy S."/>
            <person name="Sterck L."/>
            <person name="Viollet A."/>
            <person name="Wang B.B."/>
            <person name="Wang K."/>
            <person name="Wang M."/>
            <person name="Wang X."/>
            <person name="Warfsmann J."/>
            <person name="Weissenbach J."/>
            <person name="White D.D."/>
            <person name="White J.D."/>
            <person name="Wiley G.B."/>
            <person name="Wincker P."/>
            <person name="Xing Y."/>
            <person name="Yang L."/>
            <person name="Yao Z."/>
            <person name="Ying F."/>
            <person name="Zhai J."/>
            <person name="Zhou L."/>
            <person name="Zuber A."/>
            <person name="Denarie J."/>
            <person name="Dixon R.A."/>
            <person name="May G.D."/>
            <person name="Schwartz D.C."/>
            <person name="Rogers J."/>
            <person name="Quetier F."/>
            <person name="Town C.D."/>
            <person name="Roe B.A."/>
        </authorList>
    </citation>
    <scope>NUCLEOTIDE SEQUENCE [LARGE SCALE GENOMIC DNA]</scope>
    <source>
        <strain evidence="2">A17</strain>
        <strain evidence="4 5">cv. Jemalong A17</strain>
    </source>
</reference>
<sequence length="64" mass="7518">MVIVSFHLRGIVVFWHLRFFKNGLNAILTPFFHLLTITLTHSIFHQNFFSNHARNHLYVLLGVA</sequence>
<dbReference type="AlphaFoldDB" id="G8A2M5"/>
<reference evidence="3" key="4">
    <citation type="journal article" date="2018" name="Nat. Plants">
        <title>Whole-genome landscape of Medicago truncatula symbiotic genes.</title>
        <authorList>
            <person name="Pecrix Y."/>
            <person name="Gamas P."/>
            <person name="Carrere S."/>
        </authorList>
    </citation>
    <scope>NUCLEOTIDE SEQUENCE</scope>
    <source>
        <tissue evidence="3">Leaves</tissue>
    </source>
</reference>
<keyword evidence="1" id="KW-1133">Transmembrane helix</keyword>
<evidence type="ECO:0000313" key="3">
    <source>
        <dbReference type="EMBL" id="RHN58812.1"/>
    </source>
</evidence>
<dbReference type="Proteomes" id="UP000002051">
    <property type="component" value="Chromosome 4"/>
</dbReference>
<organism evidence="4">
    <name type="scientific">Medicago truncatula</name>
    <name type="common">Barrel medic</name>
    <name type="synonym">Medicago tribuloides</name>
    <dbReference type="NCBI Taxonomy" id="3880"/>
    <lineage>
        <taxon>Eukaryota</taxon>
        <taxon>Viridiplantae</taxon>
        <taxon>Streptophyta</taxon>
        <taxon>Embryophyta</taxon>
        <taxon>Tracheophyta</taxon>
        <taxon>Spermatophyta</taxon>
        <taxon>Magnoliopsida</taxon>
        <taxon>eudicotyledons</taxon>
        <taxon>Gunneridae</taxon>
        <taxon>Pentapetalae</taxon>
        <taxon>rosids</taxon>
        <taxon>fabids</taxon>
        <taxon>Fabales</taxon>
        <taxon>Fabaceae</taxon>
        <taxon>Papilionoideae</taxon>
        <taxon>50 kb inversion clade</taxon>
        <taxon>NPAAA clade</taxon>
        <taxon>Hologalegina</taxon>
        <taxon>IRL clade</taxon>
        <taxon>Trifolieae</taxon>
        <taxon>Medicago</taxon>
    </lineage>
</organism>
<evidence type="ECO:0000256" key="1">
    <source>
        <dbReference type="SAM" id="Phobius"/>
    </source>
</evidence>
<dbReference type="EnsemblPlants" id="KEH28888">
    <property type="protein sequence ID" value="KEH28888"/>
    <property type="gene ID" value="MTR_4g015950"/>
</dbReference>
<protein>
    <submittedName>
        <fullName evidence="2">Transmembrane protein, putative</fullName>
    </submittedName>
</protein>
<name>G8A2M5_MEDTR</name>
<proteinExistence type="predicted"/>
<keyword evidence="5" id="KW-1185">Reference proteome</keyword>
<dbReference type="HOGENOM" id="CLU_2871003_0_0_1"/>
<dbReference type="EMBL" id="CM001220">
    <property type="protein sequence ID" value="KEH28888.1"/>
    <property type="molecule type" value="Genomic_DNA"/>
</dbReference>
<gene>
    <name evidence="2" type="ordered locus">MTR_4g015950</name>
    <name evidence="3" type="ORF">MtrunA17_Chr4g0006441</name>
</gene>
<keyword evidence="1 2" id="KW-0812">Transmembrane</keyword>
<evidence type="ECO:0000313" key="4">
    <source>
        <dbReference type="EnsemblPlants" id="KEH28888"/>
    </source>
</evidence>
<feature type="transmembrane region" description="Helical" evidence="1">
    <location>
        <begin position="24"/>
        <end position="44"/>
    </location>
</feature>
<dbReference type="EMBL" id="PSQE01000004">
    <property type="protein sequence ID" value="RHN58812.1"/>
    <property type="molecule type" value="Genomic_DNA"/>
</dbReference>
<evidence type="ECO:0000313" key="2">
    <source>
        <dbReference type="EMBL" id="KEH28888.1"/>
    </source>
</evidence>
<reference evidence="4" key="3">
    <citation type="submission" date="2015-04" db="UniProtKB">
        <authorList>
            <consortium name="EnsemblPlants"/>
        </authorList>
    </citation>
    <scope>IDENTIFICATION</scope>
    <source>
        <strain evidence="4">cv. Jemalong A17</strain>
    </source>
</reference>
<accession>G8A2M5</accession>